<feature type="region of interest" description="Disordered" evidence="1">
    <location>
        <begin position="248"/>
        <end position="267"/>
    </location>
</feature>
<name>A0A918JUB9_9FLAO</name>
<reference evidence="2 3" key="1">
    <citation type="journal article" date="2014" name="Int. J. Syst. Evol. Microbiol.">
        <title>Complete genome sequence of Corynebacterium casei LMG S-19264T (=DSM 44701T), isolated from a smear-ripened cheese.</title>
        <authorList>
            <consortium name="US DOE Joint Genome Institute (JGI-PGF)"/>
            <person name="Walter F."/>
            <person name="Albersmeier A."/>
            <person name="Kalinowski J."/>
            <person name="Ruckert C."/>
        </authorList>
    </citation>
    <scope>NUCLEOTIDE SEQUENCE [LARGE SCALE GENOMIC DNA]</scope>
    <source>
        <strain evidence="2 3">KCTC 12285</strain>
    </source>
</reference>
<sequence length="267" mass="30724">MKKTLALLFIIILLASCNSKVNKEPEAKKEPKEEIIPDRSADFPEDITAVFKAHGGILAFDQMNTLVFEKVNPEGNEKHITDLKTRRARIETDKFVLGFDGKEAWIVQDSTYFERDPRFYHNLMFYFYTMPFVLGDQGISYQKSDDLKVDGISYPGYKISYGDGVGDSPKDNYFLYYDKASKKMKFLGYTVTFFSKETSEKISLVEYTDWNDVNGLLLPKTLKWREYKDGLVGNVKKEVNFINAKASKQKPSASLFEKPKEEKAENL</sequence>
<proteinExistence type="predicted"/>
<dbReference type="RefSeq" id="WP_027414098.1">
    <property type="nucleotide sequence ID" value="NZ_BMWS01000005.1"/>
</dbReference>
<comment type="caution">
    <text evidence="2">The sequence shown here is derived from an EMBL/GenBank/DDBJ whole genome shotgun (WGS) entry which is preliminary data.</text>
</comment>
<feature type="compositionally biased region" description="Basic and acidic residues" evidence="1">
    <location>
        <begin position="257"/>
        <end position="267"/>
    </location>
</feature>
<dbReference type="EMBL" id="BMWS01000005">
    <property type="protein sequence ID" value="GGX10973.1"/>
    <property type="molecule type" value="Genomic_DNA"/>
</dbReference>
<protein>
    <recommendedName>
        <fullName evidence="4">Lipoprotein</fullName>
    </recommendedName>
</protein>
<evidence type="ECO:0000313" key="3">
    <source>
        <dbReference type="Proteomes" id="UP000601108"/>
    </source>
</evidence>
<organism evidence="2 3">
    <name type="scientific">Aquimarina muelleri</name>
    <dbReference type="NCBI Taxonomy" id="279356"/>
    <lineage>
        <taxon>Bacteria</taxon>
        <taxon>Pseudomonadati</taxon>
        <taxon>Bacteroidota</taxon>
        <taxon>Flavobacteriia</taxon>
        <taxon>Flavobacteriales</taxon>
        <taxon>Flavobacteriaceae</taxon>
        <taxon>Aquimarina</taxon>
    </lineage>
</organism>
<gene>
    <name evidence="2" type="ORF">GCM10007384_10880</name>
</gene>
<dbReference type="AlphaFoldDB" id="A0A918JUB9"/>
<keyword evidence="3" id="KW-1185">Reference proteome</keyword>
<dbReference type="PROSITE" id="PS51257">
    <property type="entry name" value="PROKAR_LIPOPROTEIN"/>
    <property type="match status" value="1"/>
</dbReference>
<accession>A0A918JUB9</accession>
<evidence type="ECO:0008006" key="4">
    <source>
        <dbReference type="Google" id="ProtNLM"/>
    </source>
</evidence>
<evidence type="ECO:0000256" key="1">
    <source>
        <dbReference type="SAM" id="MobiDB-lite"/>
    </source>
</evidence>
<evidence type="ECO:0000313" key="2">
    <source>
        <dbReference type="EMBL" id="GGX10973.1"/>
    </source>
</evidence>
<dbReference type="Proteomes" id="UP000601108">
    <property type="component" value="Unassembled WGS sequence"/>
</dbReference>